<name>A0A8S1XB12_9CILI</name>
<keyword evidence="1" id="KW-0805">Transcription regulation</keyword>
<dbReference type="EMBL" id="CAJJDO010000117">
    <property type="protein sequence ID" value="CAD8197981.1"/>
    <property type="molecule type" value="Genomic_DNA"/>
</dbReference>
<keyword evidence="10" id="KW-1185">Reference proteome</keyword>
<dbReference type="PROSITE" id="PS50090">
    <property type="entry name" value="MYB_LIKE"/>
    <property type="match status" value="3"/>
</dbReference>
<dbReference type="InterPro" id="IPR017930">
    <property type="entry name" value="Myb_dom"/>
</dbReference>
<organism evidence="9 10">
    <name type="scientific">Paramecium pentaurelia</name>
    <dbReference type="NCBI Taxonomy" id="43138"/>
    <lineage>
        <taxon>Eukaryota</taxon>
        <taxon>Sar</taxon>
        <taxon>Alveolata</taxon>
        <taxon>Ciliophora</taxon>
        <taxon>Intramacronucleata</taxon>
        <taxon>Oligohymenophorea</taxon>
        <taxon>Peniculida</taxon>
        <taxon>Parameciidae</taxon>
        <taxon>Paramecium</taxon>
    </lineage>
</organism>
<protein>
    <recommendedName>
        <fullName evidence="11">Myb-like DNA-binding domain protein</fullName>
    </recommendedName>
</protein>
<evidence type="ECO:0000259" key="7">
    <source>
        <dbReference type="PROSITE" id="PS51293"/>
    </source>
</evidence>
<feature type="domain" description="HTH myb-type" evidence="8">
    <location>
        <begin position="178"/>
        <end position="228"/>
    </location>
</feature>
<dbReference type="GO" id="GO:0042796">
    <property type="term" value="P:snRNA transcription by RNA polymerase III"/>
    <property type="evidence" value="ECO:0007669"/>
    <property type="project" value="TreeGrafter"/>
</dbReference>
<dbReference type="PROSITE" id="PS51293">
    <property type="entry name" value="SANT"/>
    <property type="match status" value="1"/>
</dbReference>
<evidence type="ECO:0000256" key="5">
    <source>
        <dbReference type="SAM" id="Phobius"/>
    </source>
</evidence>
<dbReference type="GO" id="GO:0019185">
    <property type="term" value="C:snRNA-activating protein complex"/>
    <property type="evidence" value="ECO:0007669"/>
    <property type="project" value="TreeGrafter"/>
</dbReference>
<feature type="domain" description="SANT" evidence="7">
    <location>
        <begin position="126"/>
        <end position="176"/>
    </location>
</feature>
<keyword evidence="4" id="KW-0539">Nucleus</keyword>
<keyword evidence="5" id="KW-1133">Transmembrane helix</keyword>
<evidence type="ECO:0008006" key="11">
    <source>
        <dbReference type="Google" id="ProtNLM"/>
    </source>
</evidence>
<proteinExistence type="predicted"/>
<dbReference type="InterPro" id="IPR001005">
    <property type="entry name" value="SANT/Myb"/>
</dbReference>
<feature type="domain" description="Myb-like" evidence="6">
    <location>
        <begin position="63"/>
        <end position="113"/>
    </location>
</feature>
<gene>
    <name evidence="9" type="ORF">PPENT_87.1.T1170034</name>
</gene>
<evidence type="ECO:0000256" key="1">
    <source>
        <dbReference type="ARBA" id="ARBA00023015"/>
    </source>
</evidence>
<reference evidence="9" key="1">
    <citation type="submission" date="2021-01" db="EMBL/GenBank/DDBJ databases">
        <authorList>
            <consortium name="Genoscope - CEA"/>
            <person name="William W."/>
        </authorList>
    </citation>
    <scope>NUCLEOTIDE SEQUENCE</scope>
</reference>
<feature type="transmembrane region" description="Helical" evidence="5">
    <location>
        <begin position="26"/>
        <end position="48"/>
    </location>
</feature>
<dbReference type="SMART" id="SM00717">
    <property type="entry name" value="SANT"/>
    <property type="match status" value="3"/>
</dbReference>
<evidence type="ECO:0000313" key="9">
    <source>
        <dbReference type="EMBL" id="CAD8197981.1"/>
    </source>
</evidence>
<dbReference type="PANTHER" id="PTHR46621">
    <property type="entry name" value="SNRNA-ACTIVATING PROTEIN COMPLEX SUBUNIT 4"/>
    <property type="match status" value="1"/>
</dbReference>
<evidence type="ECO:0000256" key="4">
    <source>
        <dbReference type="ARBA" id="ARBA00023242"/>
    </source>
</evidence>
<dbReference type="InterPro" id="IPR051575">
    <property type="entry name" value="Myb-like_DNA-bd"/>
</dbReference>
<dbReference type="PROSITE" id="PS51294">
    <property type="entry name" value="HTH_MYB"/>
    <property type="match status" value="3"/>
</dbReference>
<dbReference type="PANTHER" id="PTHR46621:SF1">
    <property type="entry name" value="SNRNA-ACTIVATING PROTEIN COMPLEX SUBUNIT 4"/>
    <property type="match status" value="1"/>
</dbReference>
<accession>A0A8S1XB12</accession>
<evidence type="ECO:0000256" key="3">
    <source>
        <dbReference type="ARBA" id="ARBA00023163"/>
    </source>
</evidence>
<keyword evidence="3" id="KW-0804">Transcription</keyword>
<evidence type="ECO:0000313" key="10">
    <source>
        <dbReference type="Proteomes" id="UP000689195"/>
    </source>
</evidence>
<comment type="caution">
    <text evidence="9">The sequence shown here is derived from an EMBL/GenBank/DDBJ whole genome shotgun (WGS) entry which is preliminary data.</text>
</comment>
<evidence type="ECO:0000259" key="8">
    <source>
        <dbReference type="PROSITE" id="PS51294"/>
    </source>
</evidence>
<feature type="domain" description="Myb-like" evidence="6">
    <location>
        <begin position="174"/>
        <end position="224"/>
    </location>
</feature>
<dbReference type="Proteomes" id="UP000689195">
    <property type="component" value="Unassembled WGS sequence"/>
</dbReference>
<dbReference type="InterPro" id="IPR017884">
    <property type="entry name" value="SANT_dom"/>
</dbReference>
<dbReference type="Pfam" id="PF13921">
    <property type="entry name" value="Myb_DNA-bind_6"/>
    <property type="match status" value="1"/>
</dbReference>
<evidence type="ECO:0000259" key="6">
    <source>
        <dbReference type="PROSITE" id="PS50090"/>
    </source>
</evidence>
<dbReference type="Pfam" id="PF00249">
    <property type="entry name" value="Myb_DNA-binding"/>
    <property type="match status" value="1"/>
</dbReference>
<dbReference type="GO" id="GO:0000978">
    <property type="term" value="F:RNA polymerase II cis-regulatory region sequence-specific DNA binding"/>
    <property type="evidence" value="ECO:0007669"/>
    <property type="project" value="TreeGrafter"/>
</dbReference>
<dbReference type="CDD" id="cd00167">
    <property type="entry name" value="SANT"/>
    <property type="match status" value="3"/>
</dbReference>
<feature type="domain" description="Myb-like" evidence="6">
    <location>
        <begin position="123"/>
        <end position="173"/>
    </location>
</feature>
<dbReference type="AlphaFoldDB" id="A0A8S1XB12"/>
<keyword evidence="2" id="KW-0238">DNA-binding</keyword>
<feature type="domain" description="HTH myb-type" evidence="8">
    <location>
        <begin position="65"/>
        <end position="117"/>
    </location>
</feature>
<dbReference type="OrthoDB" id="299388at2759"/>
<dbReference type="GO" id="GO:0001006">
    <property type="term" value="F:RNA polymerase III type 3 promoter sequence-specific DNA binding"/>
    <property type="evidence" value="ECO:0007669"/>
    <property type="project" value="TreeGrafter"/>
</dbReference>
<keyword evidence="5" id="KW-0472">Membrane</keyword>
<sequence>MNRRIQQLHLLFIMSRNCIFFNLQQLIIPILTFIACQINFVLDILYFLKKSKKMNNIEFRSIQTKRQKNKWTIEEDDVLSSSIQKYGTNWCKVAQNFPNRNPNSCIQRWKILKCKNIRNIFNHQKITKKKWNQKEDKLLSKLVILYGKKWKKISKYITDKTDKQCLQRYNSTLNPNVNKQPFTEEEDQIIYSNYIILGSKWSIISQKLNKRTPNQVKNRFYSHIISSYLNLQNPYYTKLSSQQAKTVLLKVASEHKQKLLLDNQNLNTSELDKSQLKNTFDLIESCQVEFEDDYSNYHRLG</sequence>
<evidence type="ECO:0000256" key="2">
    <source>
        <dbReference type="ARBA" id="ARBA00023125"/>
    </source>
</evidence>
<dbReference type="GO" id="GO:0042795">
    <property type="term" value="P:snRNA transcription by RNA polymerase II"/>
    <property type="evidence" value="ECO:0007669"/>
    <property type="project" value="TreeGrafter"/>
</dbReference>
<feature type="domain" description="HTH myb-type" evidence="8">
    <location>
        <begin position="123"/>
        <end position="177"/>
    </location>
</feature>
<keyword evidence="5" id="KW-0812">Transmembrane</keyword>